<evidence type="ECO:0000256" key="2">
    <source>
        <dbReference type="ARBA" id="ARBA00022491"/>
    </source>
</evidence>
<dbReference type="PANTHER" id="PTHR47257:SF1">
    <property type="entry name" value="PH-RESPONSE TRANSCRIPTION FACTOR PACC_RIM101"/>
    <property type="match status" value="1"/>
</dbReference>
<evidence type="ECO:0000256" key="9">
    <source>
        <dbReference type="PROSITE-ProRule" id="PRU00042"/>
    </source>
</evidence>
<proteinExistence type="inferred from homology"/>
<organism evidence="12 13">
    <name type="scientific">Smittium simulii</name>
    <dbReference type="NCBI Taxonomy" id="133385"/>
    <lineage>
        <taxon>Eukaryota</taxon>
        <taxon>Fungi</taxon>
        <taxon>Fungi incertae sedis</taxon>
        <taxon>Zoopagomycota</taxon>
        <taxon>Kickxellomycotina</taxon>
        <taxon>Harpellomycetes</taxon>
        <taxon>Harpellales</taxon>
        <taxon>Legeriomycetaceae</taxon>
        <taxon>Smittium</taxon>
    </lineage>
</organism>
<dbReference type="InterPro" id="IPR013087">
    <property type="entry name" value="Znf_C2H2_type"/>
</dbReference>
<dbReference type="InterPro" id="IPR036236">
    <property type="entry name" value="Znf_C2H2_sf"/>
</dbReference>
<evidence type="ECO:0000313" key="13">
    <source>
        <dbReference type="Proteomes" id="UP000245383"/>
    </source>
</evidence>
<dbReference type="AlphaFoldDB" id="A0A2T9YV12"/>
<dbReference type="FunFam" id="3.30.160.60:FF:000072">
    <property type="entry name" value="zinc finger protein 143 isoform X1"/>
    <property type="match status" value="1"/>
</dbReference>
<evidence type="ECO:0000256" key="6">
    <source>
        <dbReference type="ARBA" id="ARBA00022833"/>
    </source>
</evidence>
<keyword evidence="4" id="KW-0677">Repeat</keyword>
<evidence type="ECO:0000259" key="11">
    <source>
        <dbReference type="PROSITE" id="PS50157"/>
    </source>
</evidence>
<dbReference type="OrthoDB" id="6155966at2759"/>
<feature type="region of interest" description="Disordered" evidence="10">
    <location>
        <begin position="791"/>
        <end position="810"/>
    </location>
</feature>
<dbReference type="PROSITE" id="PS50157">
    <property type="entry name" value="ZINC_FINGER_C2H2_2"/>
    <property type="match status" value="2"/>
</dbReference>
<keyword evidence="13" id="KW-1185">Reference proteome</keyword>
<keyword evidence="2" id="KW-0678">Repressor</keyword>
<evidence type="ECO:0000256" key="10">
    <source>
        <dbReference type="SAM" id="MobiDB-lite"/>
    </source>
</evidence>
<dbReference type="Proteomes" id="UP000245383">
    <property type="component" value="Unassembled WGS sequence"/>
</dbReference>
<keyword evidence="7" id="KW-0539">Nucleus</keyword>
<dbReference type="GO" id="GO:0000981">
    <property type="term" value="F:DNA-binding transcription factor activity, RNA polymerase II-specific"/>
    <property type="evidence" value="ECO:0007669"/>
    <property type="project" value="UniProtKB-ARBA"/>
</dbReference>
<dbReference type="GO" id="GO:0005634">
    <property type="term" value="C:nucleus"/>
    <property type="evidence" value="ECO:0007669"/>
    <property type="project" value="UniProtKB-SubCell"/>
</dbReference>
<evidence type="ECO:0000256" key="7">
    <source>
        <dbReference type="ARBA" id="ARBA00023242"/>
    </source>
</evidence>
<evidence type="ECO:0000256" key="3">
    <source>
        <dbReference type="ARBA" id="ARBA00022723"/>
    </source>
</evidence>
<dbReference type="PROSITE" id="PS00028">
    <property type="entry name" value="ZINC_FINGER_C2H2_1"/>
    <property type="match status" value="1"/>
</dbReference>
<comment type="caution">
    <text evidence="12">The sequence shown here is derived from an EMBL/GenBank/DDBJ whole genome shotgun (WGS) entry which is preliminary data.</text>
</comment>
<protein>
    <recommendedName>
        <fullName evidence="11">C2H2-type domain-containing protein</fullName>
    </recommendedName>
</protein>
<evidence type="ECO:0000313" key="12">
    <source>
        <dbReference type="EMBL" id="PVU96185.1"/>
    </source>
</evidence>
<accession>A0A2T9YV12</accession>
<comment type="subcellular location">
    <subcellularLocation>
        <location evidence="1">Nucleus</location>
    </subcellularLocation>
</comment>
<feature type="domain" description="C2H2-type" evidence="11">
    <location>
        <begin position="70"/>
        <end position="97"/>
    </location>
</feature>
<keyword evidence="5 9" id="KW-0863">Zinc-finger</keyword>
<dbReference type="Gene3D" id="3.30.160.60">
    <property type="entry name" value="Classic Zinc Finger"/>
    <property type="match status" value="2"/>
</dbReference>
<comment type="similarity">
    <text evidence="8">Belongs to the pacC/RIM101 family.</text>
</comment>
<dbReference type="SUPFAM" id="SSF57667">
    <property type="entry name" value="beta-beta-alpha zinc fingers"/>
    <property type="match status" value="1"/>
</dbReference>
<evidence type="ECO:0000256" key="4">
    <source>
        <dbReference type="ARBA" id="ARBA00022737"/>
    </source>
</evidence>
<name>A0A2T9YV12_9FUNG</name>
<keyword evidence="6" id="KW-0862">Zinc</keyword>
<dbReference type="Pfam" id="PF00096">
    <property type="entry name" value="zf-C2H2"/>
    <property type="match status" value="1"/>
</dbReference>
<feature type="domain" description="C2H2-type" evidence="11">
    <location>
        <begin position="40"/>
        <end position="69"/>
    </location>
</feature>
<dbReference type="GO" id="GO:0000978">
    <property type="term" value="F:RNA polymerase II cis-regulatory region sequence-specific DNA binding"/>
    <property type="evidence" value="ECO:0007669"/>
    <property type="project" value="UniProtKB-ARBA"/>
</dbReference>
<sequence>MELKCKWENCTHASFADVNTLYSHITNEHIGRKTKGNLCLTCKWENCGATTTKRDHITSHIRIHIPLRPFICKKCSRPFKRSQDLKKHMKIHREGSELSFRKPLESNSKTSTVIDRNSKYTKFDFLHSQKRSRDIETSDFSLLSTNASTPTNSDPYESTQYNFSLNQSDQNGYNLNNVINTLKKVKKQDTEISSQNEKQEILQAINNMMMTNVHDIQELPNSIQTRDDILSLNQNFICMFPELCNPLDSTLTQTSISSNFNSNNNSFYDTFFDQPNSEIVTKENGLLFDDLLNQIQSSNLLSKVPIFDSPSRSIDQTAIETPKSCDVGSIFDIKNNGYNKISQKADMPYYTDLNNFLLSKTDTKFSHVSSTNHAQNHNMVHNSSPHSNGNIIDMNHLTSSNLYNEGMGYSDFKSSKTVDFQNSSNDTFNLINDPEKTHNFKQETKFSSDCNNLPSSQNTNNTPQLQNTSINFIKLLKEVGISLSPLQKDKMYDYLAQQLQQQNCNIDNNTNNTLMSEHSELYKNTNSIQKNTKTFNTSIQNPTNYNNSAVNMNHNDIFENISLITNPLVKIEQDTQNHKNSYSNYLENSNIENSLKSYQGLINNPDYNFSTPLAQTQHSNTNYDSSLFSTDLLTENNQFLLDSHISRPQLPTDNFRIDRAPESNAWPLDTITQMNTHSNAYNFAPTNQNSENNNYNSYSNKFNSNFNNYGNHQPTNNLSKLELGLMKDKNLDIDNFNYIERENPLGAMLNPSIVTTKLLQKTVISSKIGLFADKENKNTYKSDNFKTRENKYSSTVLPNNDSSHSEEDTEDEFLESDFDEIYSDNNTDTENLTDHNDHSGDINLHLDLDTTSINQKLANNDILKNLPREDIVKYAAKVLARINLLYISKKLSNTRNDDSKLQKNSTETLTKTKFEAENKPQIMVDNSPLIDYNLEDELNKMKI</sequence>
<dbReference type="InterPro" id="IPR050806">
    <property type="entry name" value="pacC/RIM101"/>
</dbReference>
<dbReference type="EMBL" id="MBFR01000039">
    <property type="protein sequence ID" value="PVU96185.1"/>
    <property type="molecule type" value="Genomic_DNA"/>
</dbReference>
<dbReference type="GO" id="GO:0008270">
    <property type="term" value="F:zinc ion binding"/>
    <property type="evidence" value="ECO:0007669"/>
    <property type="project" value="UniProtKB-KW"/>
</dbReference>
<keyword evidence="3" id="KW-0479">Metal-binding</keyword>
<dbReference type="SMART" id="SM00355">
    <property type="entry name" value="ZnF_C2H2"/>
    <property type="match status" value="3"/>
</dbReference>
<dbReference type="PANTHER" id="PTHR47257">
    <property type="entry name" value="PH-RESPONSE TRANSCRIPTION FACTOR PACC/RIM101"/>
    <property type="match status" value="1"/>
</dbReference>
<evidence type="ECO:0000256" key="1">
    <source>
        <dbReference type="ARBA" id="ARBA00004123"/>
    </source>
</evidence>
<reference evidence="12 13" key="1">
    <citation type="journal article" date="2018" name="MBio">
        <title>Comparative Genomics Reveals the Core Gene Toolbox for the Fungus-Insect Symbiosis.</title>
        <authorList>
            <person name="Wang Y."/>
            <person name="Stata M."/>
            <person name="Wang W."/>
            <person name="Stajich J.E."/>
            <person name="White M.M."/>
            <person name="Moncalvo J.M."/>
        </authorList>
    </citation>
    <scope>NUCLEOTIDE SEQUENCE [LARGE SCALE GENOMIC DNA]</scope>
    <source>
        <strain evidence="12 13">SWE-8-4</strain>
    </source>
</reference>
<dbReference type="STRING" id="133385.A0A2T9YV12"/>
<gene>
    <name evidence="12" type="ORF">BB561_001356</name>
</gene>
<evidence type="ECO:0000256" key="8">
    <source>
        <dbReference type="ARBA" id="ARBA00038089"/>
    </source>
</evidence>
<evidence type="ECO:0000256" key="5">
    <source>
        <dbReference type="ARBA" id="ARBA00022771"/>
    </source>
</evidence>